<dbReference type="InterPro" id="IPR001547">
    <property type="entry name" value="Glyco_hydro_5"/>
</dbReference>
<evidence type="ECO:0000256" key="1">
    <source>
        <dbReference type="ARBA" id="ARBA00005641"/>
    </source>
</evidence>
<accession>C3YY84</accession>
<reference evidence="6" key="1">
    <citation type="journal article" date="2008" name="Nature">
        <title>The amphioxus genome and the evolution of the chordate karyotype.</title>
        <authorList>
            <consortium name="US DOE Joint Genome Institute (JGI-PGF)"/>
            <person name="Putnam N.H."/>
            <person name="Butts T."/>
            <person name="Ferrier D.E.K."/>
            <person name="Furlong R.F."/>
            <person name="Hellsten U."/>
            <person name="Kawashima T."/>
            <person name="Robinson-Rechavi M."/>
            <person name="Shoguchi E."/>
            <person name="Terry A."/>
            <person name="Yu J.-K."/>
            <person name="Benito-Gutierrez E.L."/>
            <person name="Dubchak I."/>
            <person name="Garcia-Fernandez J."/>
            <person name="Gibson-Brown J.J."/>
            <person name="Grigoriev I.V."/>
            <person name="Horton A.C."/>
            <person name="de Jong P.J."/>
            <person name="Jurka J."/>
            <person name="Kapitonov V.V."/>
            <person name="Kohara Y."/>
            <person name="Kuroki Y."/>
            <person name="Lindquist E."/>
            <person name="Lucas S."/>
            <person name="Osoegawa K."/>
            <person name="Pennacchio L.A."/>
            <person name="Salamov A.A."/>
            <person name="Satou Y."/>
            <person name="Sauka-Spengler T."/>
            <person name="Schmutz J."/>
            <person name="Shin-I T."/>
            <person name="Toyoda A."/>
            <person name="Bronner-Fraser M."/>
            <person name="Fujiyama A."/>
            <person name="Holland L.Z."/>
            <person name="Holland P.W.H."/>
            <person name="Satoh N."/>
            <person name="Rokhsar D.S."/>
        </authorList>
    </citation>
    <scope>NUCLEOTIDE SEQUENCE [LARGE SCALE GENOMIC DNA]</scope>
    <source>
        <strain evidence="6">S238N-H82</strain>
        <tissue evidence="6">Testes</tissue>
    </source>
</reference>
<dbReference type="PANTHER" id="PTHR37398">
    <property type="entry name" value="ENDO-BETA-1,4-MANNANASE"/>
    <property type="match status" value="1"/>
</dbReference>
<organism>
    <name type="scientific">Branchiostoma floridae</name>
    <name type="common">Florida lancelet</name>
    <name type="synonym">Amphioxus</name>
    <dbReference type="NCBI Taxonomy" id="7739"/>
    <lineage>
        <taxon>Eukaryota</taxon>
        <taxon>Metazoa</taxon>
        <taxon>Chordata</taxon>
        <taxon>Cephalochordata</taxon>
        <taxon>Leptocardii</taxon>
        <taxon>Amphioxiformes</taxon>
        <taxon>Branchiostomatidae</taxon>
        <taxon>Branchiostoma</taxon>
    </lineage>
</organism>
<dbReference type="Gene3D" id="3.20.20.80">
    <property type="entry name" value="Glycosidases"/>
    <property type="match status" value="1"/>
</dbReference>
<name>C3YY84_BRAFL</name>
<proteinExistence type="inferred from homology"/>
<evidence type="ECO:0000259" key="5">
    <source>
        <dbReference type="Pfam" id="PF00150"/>
    </source>
</evidence>
<evidence type="ECO:0000256" key="4">
    <source>
        <dbReference type="RuleBase" id="RU361153"/>
    </source>
</evidence>
<dbReference type="eggNOG" id="ENOG502RYDR">
    <property type="taxonomic scope" value="Eukaryota"/>
</dbReference>
<protein>
    <recommendedName>
        <fullName evidence="5">Glycoside hydrolase family 5 domain-containing protein</fullName>
    </recommendedName>
</protein>
<dbReference type="Pfam" id="PF00150">
    <property type="entry name" value="Cellulase"/>
    <property type="match status" value="1"/>
</dbReference>
<evidence type="ECO:0000256" key="3">
    <source>
        <dbReference type="ARBA" id="ARBA00023295"/>
    </source>
</evidence>
<evidence type="ECO:0000313" key="6">
    <source>
        <dbReference type="EMBL" id="EEN54703.1"/>
    </source>
</evidence>
<evidence type="ECO:0000256" key="2">
    <source>
        <dbReference type="ARBA" id="ARBA00022801"/>
    </source>
</evidence>
<dbReference type="PANTHER" id="PTHR37398:SF3">
    <property type="entry name" value="GLYCOSIDE HYDROLASE FAMILY 5 DOMAIN-CONTAINING PROTEIN"/>
    <property type="match status" value="1"/>
</dbReference>
<dbReference type="AlphaFoldDB" id="C3YY84"/>
<gene>
    <name evidence="6" type="ORF">BRAFLDRAFT_107179</name>
</gene>
<dbReference type="InterPro" id="IPR017853">
    <property type="entry name" value="GH"/>
</dbReference>
<sequence length="447" mass="50051">MPDAGKTAAIVALAQHAVNIKEYADTLVDRQSHQRINAVLPHQCLHKSKWALTLEERVCLQLVGDFRLALYRAQATNGRKASTAVLIEKLEEKKKSRVARFFTAVMALCICGLLGGKKDVHEEEHEYISWGSVTQTDSTNQLINDLKSLLSYAKARNVLVFLVLWNGAHHHDMYWKRLQNLIWDDLKLDTYLEHALKPLAGALKNQRALGGWEIMNEPEGSLKIEHHSDPCYDTIFLQGTGAGWAHLDTSGLPTWTDVPRHRVLRFINRQAAAIKAKDPNHLVTVGSWSEHGQGVRNLYSDSCLQQAGGLTSGVLDFYQIHTYSHNGNYGSQAPFVVTDASHYPELSGKPIVIGEFSQARGAGMTITEQFSRAYSHGFAGAWSWHYLADRADDTATDASATQLIGLRELRFKNDQTRGGCVRINLNGSTNYCEKKPPCRQLYQYFYG</sequence>
<keyword evidence="3 4" id="KW-0326">Glycosidase</keyword>
<dbReference type="GO" id="GO:0000272">
    <property type="term" value="P:polysaccharide catabolic process"/>
    <property type="evidence" value="ECO:0007669"/>
    <property type="project" value="InterPro"/>
</dbReference>
<dbReference type="SUPFAM" id="SSF51445">
    <property type="entry name" value="(Trans)glycosidases"/>
    <property type="match status" value="1"/>
</dbReference>
<dbReference type="STRING" id="7739.C3YY84"/>
<feature type="domain" description="Glycoside hydrolase family 5" evidence="5">
    <location>
        <begin position="128"/>
        <end position="363"/>
    </location>
</feature>
<comment type="similarity">
    <text evidence="1 4">Belongs to the glycosyl hydrolase 5 (cellulase A) family.</text>
</comment>
<dbReference type="InParanoid" id="C3YY84"/>
<dbReference type="GO" id="GO:0004553">
    <property type="term" value="F:hydrolase activity, hydrolyzing O-glycosyl compounds"/>
    <property type="evidence" value="ECO:0007669"/>
    <property type="project" value="InterPro"/>
</dbReference>
<dbReference type="EMBL" id="GG666564">
    <property type="protein sequence ID" value="EEN54703.1"/>
    <property type="molecule type" value="Genomic_DNA"/>
</dbReference>
<keyword evidence="2 4" id="KW-0378">Hydrolase</keyword>